<protein>
    <submittedName>
        <fullName evidence="2">Uncharacterized protein</fullName>
    </submittedName>
</protein>
<accession>A0AA36IU57</accession>
<organism evidence="2 3">
    <name type="scientific">Effrenium voratum</name>
    <dbReference type="NCBI Taxonomy" id="2562239"/>
    <lineage>
        <taxon>Eukaryota</taxon>
        <taxon>Sar</taxon>
        <taxon>Alveolata</taxon>
        <taxon>Dinophyceae</taxon>
        <taxon>Suessiales</taxon>
        <taxon>Symbiodiniaceae</taxon>
        <taxon>Effrenium</taxon>
    </lineage>
</organism>
<name>A0AA36IU57_9DINO</name>
<reference evidence="2" key="1">
    <citation type="submission" date="2023-08" db="EMBL/GenBank/DDBJ databases">
        <authorList>
            <person name="Chen Y."/>
            <person name="Shah S."/>
            <person name="Dougan E. K."/>
            <person name="Thang M."/>
            <person name="Chan C."/>
        </authorList>
    </citation>
    <scope>NUCLEOTIDE SEQUENCE</scope>
</reference>
<feature type="region of interest" description="Disordered" evidence="1">
    <location>
        <begin position="112"/>
        <end position="134"/>
    </location>
</feature>
<gene>
    <name evidence="2" type="ORF">EVOR1521_LOCUS17891</name>
</gene>
<evidence type="ECO:0000313" key="2">
    <source>
        <dbReference type="EMBL" id="CAJ1392930.1"/>
    </source>
</evidence>
<dbReference type="EMBL" id="CAUJNA010002446">
    <property type="protein sequence ID" value="CAJ1392930.1"/>
    <property type="molecule type" value="Genomic_DNA"/>
</dbReference>
<evidence type="ECO:0000256" key="1">
    <source>
        <dbReference type="SAM" id="MobiDB-lite"/>
    </source>
</evidence>
<comment type="caution">
    <text evidence="2">The sequence shown here is derived from an EMBL/GenBank/DDBJ whole genome shotgun (WGS) entry which is preliminary data.</text>
</comment>
<dbReference type="AlphaFoldDB" id="A0AA36IU57"/>
<dbReference type="Proteomes" id="UP001178507">
    <property type="component" value="Unassembled WGS sequence"/>
</dbReference>
<evidence type="ECO:0000313" key="3">
    <source>
        <dbReference type="Proteomes" id="UP001178507"/>
    </source>
</evidence>
<keyword evidence="3" id="KW-1185">Reference proteome</keyword>
<proteinExistence type="predicted"/>
<sequence length="134" mass="14116">MSSTALAGDTLSLLAAGSPRSPASRVPRPSVQDAGSAVVLFLRPIALRRWFDNAAELAQFWLPPWSRPPPPATFLEDVRRGTDSLGFAVASAMRPEPEKGVSAGGYMALPLASARDRSPSGDGGSVSRTASRWP</sequence>